<reference evidence="6" key="1">
    <citation type="submission" date="2023-01" db="EMBL/GenBank/DDBJ databases">
        <authorList>
            <person name="Van Ghelder C."/>
            <person name="Rancurel C."/>
        </authorList>
    </citation>
    <scope>NUCLEOTIDE SEQUENCE</scope>
    <source>
        <strain evidence="6">CNCM I-4278</strain>
    </source>
</reference>
<gene>
    <name evidence="6" type="ORF">PDIGIT_LOCUS8384</name>
</gene>
<dbReference type="PANTHER" id="PTHR21277:SF5">
    <property type="entry name" value="TRANSCRIPTIONAL ADAPTER 1"/>
    <property type="match status" value="1"/>
</dbReference>
<evidence type="ECO:0008006" key="8">
    <source>
        <dbReference type="Google" id="ProtNLM"/>
    </source>
</evidence>
<feature type="region of interest" description="Disordered" evidence="5">
    <location>
        <begin position="123"/>
        <end position="150"/>
    </location>
</feature>
<dbReference type="GO" id="GO:0003713">
    <property type="term" value="F:transcription coactivator activity"/>
    <property type="evidence" value="ECO:0007669"/>
    <property type="project" value="TreeGrafter"/>
</dbReference>
<evidence type="ECO:0000256" key="2">
    <source>
        <dbReference type="ARBA" id="ARBA00023015"/>
    </source>
</evidence>
<comment type="subcellular location">
    <subcellularLocation>
        <location evidence="1">Nucleus</location>
    </subcellularLocation>
</comment>
<feature type="compositionally biased region" description="Basic and acidic residues" evidence="5">
    <location>
        <begin position="137"/>
        <end position="149"/>
    </location>
</feature>
<proteinExistence type="predicted"/>
<evidence type="ECO:0000313" key="6">
    <source>
        <dbReference type="EMBL" id="CAI6335304.1"/>
    </source>
</evidence>
<dbReference type="Proteomes" id="UP001152607">
    <property type="component" value="Unassembled WGS sequence"/>
</dbReference>
<evidence type="ECO:0000256" key="3">
    <source>
        <dbReference type="ARBA" id="ARBA00023163"/>
    </source>
</evidence>
<evidence type="ECO:0000256" key="4">
    <source>
        <dbReference type="ARBA" id="ARBA00023242"/>
    </source>
</evidence>
<keyword evidence="3" id="KW-0804">Transcription</keyword>
<evidence type="ECO:0000256" key="5">
    <source>
        <dbReference type="SAM" id="MobiDB-lite"/>
    </source>
</evidence>
<accession>A0A9W4UGI4</accession>
<dbReference type="GO" id="GO:0006357">
    <property type="term" value="P:regulation of transcription by RNA polymerase II"/>
    <property type="evidence" value="ECO:0007669"/>
    <property type="project" value="TreeGrafter"/>
</dbReference>
<dbReference type="EMBL" id="CAOQHR010000005">
    <property type="protein sequence ID" value="CAI6335304.1"/>
    <property type="molecule type" value="Genomic_DNA"/>
</dbReference>
<protein>
    <recommendedName>
        <fullName evidence="8">Transcriptional regulator of RNA polII, SAGA, subunit-domain-containing protein</fullName>
    </recommendedName>
</protein>
<dbReference type="InterPro" id="IPR024738">
    <property type="entry name" value="Hfi1/Tada1"/>
</dbReference>
<dbReference type="OrthoDB" id="10264870at2759"/>
<keyword evidence="4" id="KW-0539">Nucleus</keyword>
<dbReference type="AlphaFoldDB" id="A0A9W4UGI4"/>
<sequence length="450" mass="49452">MAGTMRPNEMNVSTTPVLSSKTLPGIDLLKSDSKKPALPRAPRIDIEPLYTTIKSSISDSEFTTYKSSLTSFLLGNLNQDELSQRLDRILSTPALEHAHNAFMMGMYANMWRDTPEPGVANWVSSNAKPSSNVTKGTGDESEKRMKHEVMQLSRRERKRLKTLHQSANAGPDAPWVASDGTGGVMQEYHEARRAKMPDSGPTSAAGGYGKTNWDLEIRKRYTSSLFIETHEFPTATTISHRLLPICYESGLANGHTADCAEYMNIATETFIKEALTNFFQLISSNGSNYIRTADFKKKIEREERRVERGELQRVAGGELPIEAEERRKRPAMCTEDLRLAILLGDGYLGQVPLISSSISNSHFLDTPGVEDIYEPFVPSKAIANGVPATNGINGAAVAGSKTNTTNQQSWTIDLGDSMVLDDDLAWQGGSVKDVEDMDIALDSVLELGTL</sequence>
<dbReference type="PANTHER" id="PTHR21277">
    <property type="entry name" value="TRANSCRIPTIONAL ADAPTER 1"/>
    <property type="match status" value="1"/>
</dbReference>
<comment type="caution">
    <text evidence="6">The sequence shown here is derived from an EMBL/GenBank/DDBJ whole genome shotgun (WGS) entry which is preliminary data.</text>
</comment>
<dbReference type="Pfam" id="PF12767">
    <property type="entry name" value="SAGA-Tad1"/>
    <property type="match status" value="1"/>
</dbReference>
<evidence type="ECO:0000313" key="7">
    <source>
        <dbReference type="Proteomes" id="UP001152607"/>
    </source>
</evidence>
<feature type="compositionally biased region" description="Polar residues" evidence="5">
    <location>
        <begin position="123"/>
        <end position="135"/>
    </location>
</feature>
<dbReference type="GO" id="GO:0000124">
    <property type="term" value="C:SAGA complex"/>
    <property type="evidence" value="ECO:0007669"/>
    <property type="project" value="TreeGrafter"/>
</dbReference>
<keyword evidence="2" id="KW-0805">Transcription regulation</keyword>
<organism evidence="6 7">
    <name type="scientific">Periconia digitata</name>
    <dbReference type="NCBI Taxonomy" id="1303443"/>
    <lineage>
        <taxon>Eukaryota</taxon>
        <taxon>Fungi</taxon>
        <taxon>Dikarya</taxon>
        <taxon>Ascomycota</taxon>
        <taxon>Pezizomycotina</taxon>
        <taxon>Dothideomycetes</taxon>
        <taxon>Pleosporomycetidae</taxon>
        <taxon>Pleosporales</taxon>
        <taxon>Massarineae</taxon>
        <taxon>Periconiaceae</taxon>
        <taxon>Periconia</taxon>
    </lineage>
</organism>
<evidence type="ECO:0000256" key="1">
    <source>
        <dbReference type="ARBA" id="ARBA00004123"/>
    </source>
</evidence>
<dbReference type="GO" id="GO:0005634">
    <property type="term" value="C:nucleus"/>
    <property type="evidence" value="ECO:0007669"/>
    <property type="project" value="UniProtKB-SubCell"/>
</dbReference>
<keyword evidence="7" id="KW-1185">Reference proteome</keyword>
<name>A0A9W4UGI4_9PLEO</name>